<evidence type="ECO:0000313" key="2">
    <source>
        <dbReference type="EMBL" id="KAK9746757.1"/>
    </source>
</evidence>
<dbReference type="PANTHER" id="PTHR10174:SF230">
    <property type="entry name" value="ALPHA-TOCOPHEROL TRANSFER PROTEIN-LIKE"/>
    <property type="match status" value="1"/>
</dbReference>
<dbReference type="PANTHER" id="PTHR10174">
    <property type="entry name" value="ALPHA-TOCOPHEROL TRANSFER PROTEIN-RELATED"/>
    <property type="match status" value="1"/>
</dbReference>
<feature type="domain" description="CRAL-TRIO" evidence="1">
    <location>
        <begin position="143"/>
        <end position="264"/>
    </location>
</feature>
<dbReference type="Pfam" id="PF00650">
    <property type="entry name" value="CRAL_TRIO"/>
    <property type="match status" value="1"/>
</dbReference>
<dbReference type="AlphaFoldDB" id="A0AAW1MLK9"/>
<gene>
    <name evidence="2" type="ORF">QE152_g5934</name>
</gene>
<comment type="caution">
    <text evidence="2">The sequence shown here is derived from an EMBL/GenBank/DDBJ whole genome shotgun (WGS) entry which is preliminary data.</text>
</comment>
<dbReference type="Proteomes" id="UP001458880">
    <property type="component" value="Unassembled WGS sequence"/>
</dbReference>
<dbReference type="InterPro" id="IPR036865">
    <property type="entry name" value="CRAL-TRIO_dom_sf"/>
</dbReference>
<evidence type="ECO:0000313" key="3">
    <source>
        <dbReference type="Proteomes" id="UP001458880"/>
    </source>
</evidence>
<protein>
    <submittedName>
        <fullName evidence="2">CRAL/TRIO domain</fullName>
    </submittedName>
</protein>
<dbReference type="EMBL" id="JASPKY010000038">
    <property type="protein sequence ID" value="KAK9746757.1"/>
    <property type="molecule type" value="Genomic_DNA"/>
</dbReference>
<reference evidence="2 3" key="1">
    <citation type="journal article" date="2024" name="BMC Genomics">
        <title>De novo assembly and annotation of Popillia japonica's genome with initial clues to its potential as an invasive pest.</title>
        <authorList>
            <person name="Cucini C."/>
            <person name="Boschi S."/>
            <person name="Funari R."/>
            <person name="Cardaioli E."/>
            <person name="Iannotti N."/>
            <person name="Marturano G."/>
            <person name="Paoli F."/>
            <person name="Bruttini M."/>
            <person name="Carapelli A."/>
            <person name="Frati F."/>
            <person name="Nardi F."/>
        </authorList>
    </citation>
    <scope>NUCLEOTIDE SEQUENCE [LARGE SCALE GENOMIC DNA]</scope>
    <source>
        <strain evidence="2">DMR45628</strain>
    </source>
</reference>
<dbReference type="GO" id="GO:0016020">
    <property type="term" value="C:membrane"/>
    <property type="evidence" value="ECO:0007669"/>
    <property type="project" value="TreeGrafter"/>
</dbReference>
<dbReference type="GO" id="GO:1902936">
    <property type="term" value="F:phosphatidylinositol bisphosphate binding"/>
    <property type="evidence" value="ECO:0007669"/>
    <property type="project" value="TreeGrafter"/>
</dbReference>
<dbReference type="InterPro" id="IPR001251">
    <property type="entry name" value="CRAL-TRIO_dom"/>
</dbReference>
<name>A0AAW1MLK9_POPJA</name>
<accession>A0AAW1MLK9</accession>
<dbReference type="Gene3D" id="3.40.525.10">
    <property type="entry name" value="CRAL-TRIO lipid binding domain"/>
    <property type="match status" value="1"/>
</dbReference>
<evidence type="ECO:0000259" key="1">
    <source>
        <dbReference type="PROSITE" id="PS50191"/>
    </source>
</evidence>
<proteinExistence type="predicted"/>
<organism evidence="2 3">
    <name type="scientific">Popillia japonica</name>
    <name type="common">Japanese beetle</name>
    <dbReference type="NCBI Taxonomy" id="7064"/>
    <lineage>
        <taxon>Eukaryota</taxon>
        <taxon>Metazoa</taxon>
        <taxon>Ecdysozoa</taxon>
        <taxon>Arthropoda</taxon>
        <taxon>Hexapoda</taxon>
        <taxon>Insecta</taxon>
        <taxon>Pterygota</taxon>
        <taxon>Neoptera</taxon>
        <taxon>Endopterygota</taxon>
        <taxon>Coleoptera</taxon>
        <taxon>Polyphaga</taxon>
        <taxon>Scarabaeiformia</taxon>
        <taxon>Scarabaeidae</taxon>
        <taxon>Rutelinae</taxon>
        <taxon>Popillia</taxon>
    </lineage>
</organism>
<dbReference type="SMART" id="SM00516">
    <property type="entry name" value="SEC14"/>
    <property type="match status" value="1"/>
</dbReference>
<sequence length="317" mass="36714">MSAQPTEILSPADEAKLLKEAFNIEIDKLEHYMELLSQWLSSQKHLPQNCSKNFLRKFLIWSKLDFEKAKTKFETFWYSRLSCKEFFFDRVITSDKDLKCLKYTYGVMMPKLTPNGCRVNIVTIFDPKPYDILEFCRTTMMSFDYKFHVDGVVAGEIAVCDCDKIQPQHYPKLFNASSLKFVKLGATNFPVRIKHIFIVNCHPTIRIGFNIIKSLVPEKISSRSLVPEKISSRLVILENPRELLTYIPPECLPSNYGGTAESLEVIVGVFVRHFRENEKFYVDIGNMRPTGPLPEKYKMNYANEFGLDGSFRKLNID</sequence>
<keyword evidence="3" id="KW-1185">Reference proteome</keyword>
<dbReference type="PROSITE" id="PS50191">
    <property type="entry name" value="CRAL_TRIO"/>
    <property type="match status" value="1"/>
</dbReference>
<dbReference type="SUPFAM" id="SSF46938">
    <property type="entry name" value="CRAL/TRIO N-terminal domain"/>
    <property type="match status" value="1"/>
</dbReference>
<dbReference type="InterPro" id="IPR036273">
    <property type="entry name" value="CRAL/TRIO_N_dom_sf"/>
</dbReference>
<dbReference type="CDD" id="cd00170">
    <property type="entry name" value="SEC14"/>
    <property type="match status" value="1"/>
</dbReference>
<dbReference type="SUPFAM" id="SSF52087">
    <property type="entry name" value="CRAL/TRIO domain"/>
    <property type="match status" value="1"/>
</dbReference>